<name>A0ABD0JIL0_9CAEN</name>
<feature type="region of interest" description="Disordered" evidence="6">
    <location>
        <begin position="1"/>
        <end position="26"/>
    </location>
</feature>
<feature type="transmembrane region" description="Helical" evidence="7">
    <location>
        <begin position="196"/>
        <end position="217"/>
    </location>
</feature>
<evidence type="ECO:0000256" key="2">
    <source>
        <dbReference type="ARBA" id="ARBA00022448"/>
    </source>
</evidence>
<sequence>MNSWKKETNGGADFPSESDTMSVSKNDTDDKAAFYSQSDPVLRSASDWINDSDDRATSVSAADQSAEEEHAEKKQPQTCCQRLKDAFSLVPKEATPPDWEILWLVFISLFSSSFTLTFMFPFLPEMVTTFGYSEADKGTYVGLVASSVFAGRAVGSFFWGWLADVKGRRLVLLWTIFGNGLFSFLFGFVGTLQWAMLLRFLSGLANGTIGTAKTILYDVSDNTNQAFSMSVISVAWGSGLILGPTLGGYLAVPTEKYPSTFPAEGFFAKYPFILPSFCCLMVCAIAFAIVFFKFEEPEIIRNQEIEVAAASVEEGDKSESNSVGDKEAQGSTAGDRVGRTSSADAVYTSKPPPQELRYSGDTALYASQPLLQEHRPSAVSTGNASQPHLQQPRTSVLSTGFASQPHMPEHRSSAVTFGQVSQGPTSRSTNSRQSRVRMSMENMHCESEMLYFIAQRKSVQWEEAEQVKRASRLSQLQGLSKSLHDLDLKRANRLSGIEGIEEMPLPRKRSYSHSDQTRPSVRLCEVNAAGHSQRPRPLSSEIIVEVGEKAEAAPDAAKAPKKSRLASCCHSIKHSALCHLLGVALYAVFSFAVIGYEDVFTIFAATSIEYDGLGFSTDEIGTALGAVSVPLMFIQIKLYPLLVKKCGIKRAFLVCMFFVFIPVQIVPVLHLLVDSKALLWIGIIVVTLPQRVAANSCFAGSSLLINNSVTSDMAGKVNGIGMTATAIARTLAPAMGGAMFSWSLKACDKYGPPVDVSTTFVFFGLVLFIASLQCLFLPDHLDNQKK</sequence>
<evidence type="ECO:0000256" key="7">
    <source>
        <dbReference type="SAM" id="Phobius"/>
    </source>
</evidence>
<protein>
    <recommendedName>
        <fullName evidence="8">Major facilitator superfamily (MFS) profile domain-containing protein</fullName>
    </recommendedName>
</protein>
<feature type="transmembrane region" description="Helical" evidence="7">
    <location>
        <begin position="679"/>
        <end position="705"/>
    </location>
</feature>
<evidence type="ECO:0000256" key="4">
    <source>
        <dbReference type="ARBA" id="ARBA00022989"/>
    </source>
</evidence>
<feature type="transmembrane region" description="Helical" evidence="7">
    <location>
        <begin position="272"/>
        <end position="292"/>
    </location>
</feature>
<feature type="region of interest" description="Disordered" evidence="6">
    <location>
        <begin position="312"/>
        <end position="359"/>
    </location>
</feature>
<comment type="caution">
    <text evidence="9">The sequence shown here is derived from an EMBL/GenBank/DDBJ whole genome shotgun (WGS) entry which is preliminary data.</text>
</comment>
<organism evidence="9 10">
    <name type="scientific">Batillaria attramentaria</name>
    <dbReference type="NCBI Taxonomy" id="370345"/>
    <lineage>
        <taxon>Eukaryota</taxon>
        <taxon>Metazoa</taxon>
        <taxon>Spiralia</taxon>
        <taxon>Lophotrochozoa</taxon>
        <taxon>Mollusca</taxon>
        <taxon>Gastropoda</taxon>
        <taxon>Caenogastropoda</taxon>
        <taxon>Sorbeoconcha</taxon>
        <taxon>Cerithioidea</taxon>
        <taxon>Batillariidae</taxon>
        <taxon>Batillaria</taxon>
    </lineage>
</organism>
<feature type="transmembrane region" description="Helical" evidence="7">
    <location>
        <begin position="170"/>
        <end position="190"/>
    </location>
</feature>
<dbReference type="InterPro" id="IPR036259">
    <property type="entry name" value="MFS_trans_sf"/>
</dbReference>
<dbReference type="SUPFAM" id="SSF103473">
    <property type="entry name" value="MFS general substrate transporter"/>
    <property type="match status" value="1"/>
</dbReference>
<feature type="domain" description="Major facilitator superfamily (MFS) profile" evidence="8">
    <location>
        <begin position="101"/>
        <end position="782"/>
    </location>
</feature>
<evidence type="ECO:0000256" key="1">
    <source>
        <dbReference type="ARBA" id="ARBA00004141"/>
    </source>
</evidence>
<dbReference type="PRINTS" id="PR01035">
    <property type="entry name" value="TCRTETA"/>
</dbReference>
<reference evidence="9 10" key="1">
    <citation type="journal article" date="2023" name="Sci. Data">
        <title>Genome assembly of the Korean intertidal mud-creeper Batillaria attramentaria.</title>
        <authorList>
            <person name="Patra A.K."/>
            <person name="Ho P.T."/>
            <person name="Jun S."/>
            <person name="Lee S.J."/>
            <person name="Kim Y."/>
            <person name="Won Y.J."/>
        </authorList>
    </citation>
    <scope>NUCLEOTIDE SEQUENCE [LARGE SCALE GENOMIC DNA]</scope>
    <source>
        <strain evidence="9">Wonlab-2016</strain>
    </source>
</reference>
<feature type="transmembrane region" description="Helical" evidence="7">
    <location>
        <begin position="726"/>
        <end position="744"/>
    </location>
</feature>
<feature type="transmembrane region" description="Helical" evidence="7">
    <location>
        <begin position="101"/>
        <end position="120"/>
    </location>
</feature>
<accession>A0ABD0JIL0</accession>
<feature type="compositionally biased region" description="Polar residues" evidence="6">
    <location>
        <begin position="378"/>
        <end position="402"/>
    </location>
</feature>
<dbReference type="InterPro" id="IPR020846">
    <property type="entry name" value="MFS_dom"/>
</dbReference>
<dbReference type="InterPro" id="IPR011701">
    <property type="entry name" value="MFS"/>
</dbReference>
<keyword evidence="3 7" id="KW-0812">Transmembrane</keyword>
<feature type="transmembrane region" description="Helical" evidence="7">
    <location>
        <begin position="620"/>
        <end position="639"/>
    </location>
</feature>
<feature type="compositionally biased region" description="Polar residues" evidence="6">
    <location>
        <begin position="413"/>
        <end position="433"/>
    </location>
</feature>
<feature type="transmembrane region" description="Helical" evidence="7">
    <location>
        <begin position="651"/>
        <end position="673"/>
    </location>
</feature>
<keyword evidence="10" id="KW-1185">Reference proteome</keyword>
<feature type="compositionally biased region" description="Basic and acidic residues" evidence="6">
    <location>
        <begin position="314"/>
        <end position="328"/>
    </location>
</feature>
<keyword evidence="2" id="KW-0813">Transport</keyword>
<dbReference type="Proteomes" id="UP001519460">
    <property type="component" value="Unassembled WGS sequence"/>
</dbReference>
<feature type="transmembrane region" description="Helical" evidence="7">
    <location>
        <begin position="583"/>
        <end position="608"/>
    </location>
</feature>
<dbReference type="PANTHER" id="PTHR23504:SF15">
    <property type="entry name" value="MAJOR FACILITATOR SUPERFAMILY (MFS) PROFILE DOMAIN-CONTAINING PROTEIN"/>
    <property type="match status" value="1"/>
</dbReference>
<feature type="region of interest" description="Disordered" evidence="6">
    <location>
        <begin position="45"/>
        <end position="77"/>
    </location>
</feature>
<evidence type="ECO:0000256" key="5">
    <source>
        <dbReference type="ARBA" id="ARBA00023136"/>
    </source>
</evidence>
<dbReference type="GO" id="GO:0016020">
    <property type="term" value="C:membrane"/>
    <property type="evidence" value="ECO:0007669"/>
    <property type="project" value="UniProtKB-SubCell"/>
</dbReference>
<feature type="region of interest" description="Disordered" evidence="6">
    <location>
        <begin position="375"/>
        <end position="436"/>
    </location>
</feature>
<keyword evidence="4 7" id="KW-1133">Transmembrane helix</keyword>
<comment type="subcellular location">
    <subcellularLocation>
        <location evidence="1">Membrane</location>
        <topology evidence="1">Multi-pass membrane protein</topology>
    </subcellularLocation>
</comment>
<feature type="transmembrane region" description="Helical" evidence="7">
    <location>
        <begin position="756"/>
        <end position="777"/>
    </location>
</feature>
<evidence type="ECO:0000256" key="6">
    <source>
        <dbReference type="SAM" id="MobiDB-lite"/>
    </source>
</evidence>
<evidence type="ECO:0000313" key="9">
    <source>
        <dbReference type="EMBL" id="KAK7474558.1"/>
    </source>
</evidence>
<feature type="transmembrane region" description="Helical" evidence="7">
    <location>
        <begin position="140"/>
        <end position="163"/>
    </location>
</feature>
<dbReference type="InterPro" id="IPR001958">
    <property type="entry name" value="Tet-R_TetA/multi-R_MdtG-like"/>
</dbReference>
<dbReference type="Gene3D" id="1.20.1250.20">
    <property type="entry name" value="MFS general substrate transporter like domains"/>
    <property type="match status" value="2"/>
</dbReference>
<evidence type="ECO:0000259" key="8">
    <source>
        <dbReference type="PROSITE" id="PS50850"/>
    </source>
</evidence>
<dbReference type="EMBL" id="JACVVK020000433">
    <property type="protein sequence ID" value="KAK7474558.1"/>
    <property type="molecule type" value="Genomic_DNA"/>
</dbReference>
<gene>
    <name evidence="9" type="ORF">BaRGS_00034203</name>
</gene>
<feature type="transmembrane region" description="Helical" evidence="7">
    <location>
        <begin position="229"/>
        <end position="252"/>
    </location>
</feature>
<evidence type="ECO:0000256" key="3">
    <source>
        <dbReference type="ARBA" id="ARBA00022692"/>
    </source>
</evidence>
<keyword evidence="5 7" id="KW-0472">Membrane</keyword>
<evidence type="ECO:0000313" key="10">
    <source>
        <dbReference type="Proteomes" id="UP001519460"/>
    </source>
</evidence>
<dbReference type="Pfam" id="PF07690">
    <property type="entry name" value="MFS_1"/>
    <property type="match status" value="2"/>
</dbReference>
<dbReference type="PROSITE" id="PS50850">
    <property type="entry name" value="MFS"/>
    <property type="match status" value="1"/>
</dbReference>
<proteinExistence type="predicted"/>
<dbReference type="PANTHER" id="PTHR23504">
    <property type="entry name" value="MAJOR FACILITATOR SUPERFAMILY DOMAIN-CONTAINING PROTEIN 10"/>
    <property type="match status" value="1"/>
</dbReference>
<dbReference type="AlphaFoldDB" id="A0ABD0JIL0"/>